<evidence type="ECO:0008006" key="7">
    <source>
        <dbReference type="Google" id="ProtNLM"/>
    </source>
</evidence>
<keyword evidence="2 3" id="KW-0802">TPR repeat</keyword>
<dbReference type="GO" id="GO:0006368">
    <property type="term" value="P:transcription elongation by RNA polymerase II"/>
    <property type="evidence" value="ECO:0007669"/>
    <property type="project" value="TreeGrafter"/>
</dbReference>
<proteinExistence type="predicted"/>
<dbReference type="PROSITE" id="PS50005">
    <property type="entry name" value="TPR"/>
    <property type="match status" value="1"/>
</dbReference>
<keyword evidence="1" id="KW-0677">Repeat</keyword>
<sequence>MKRILIALAVLISVQIADAQVKSPADAKKAVESAAEATANPKKAVKPATWIKLGNAYMDAYNAPAGQGWVGATMQELQLITGTDKPSSTENVNLLGTQYTKQVYETRNYYFSPDGKLAFVEVTKPVYDDALAQALDAYKKAYEVDAKGQKTKDIVAGLQNINQAYQVDAYTQYQLGNYEAASQKFEAAADAAATEPNDKIDSLAIYNAGFTAELYGDYERVAKFLKKALDISYYTDGETYAKLANACLNLKDTLTAKTVYEEGFTKFPESQSILIGLINYYIQSGDNPEQLFVLLDKAKENEPDNASLYYVEGDIYNKLGDKEKAVEAYRKSTEINPEYEFGYIGIGILYYNEAIEIQDLAAREMDDAKYMALIEEFETALKNAIEPFESAFAVTKDKEIKVNIAEYLKNIYYRFRDENPQYMEAYNKYDTIVKNGVSAL</sequence>
<dbReference type="PROSITE" id="PS50293">
    <property type="entry name" value="TPR_REGION"/>
    <property type="match status" value="1"/>
</dbReference>
<evidence type="ECO:0000313" key="5">
    <source>
        <dbReference type="EMBL" id="MBO8474949.1"/>
    </source>
</evidence>
<dbReference type="Gene3D" id="1.25.40.10">
    <property type="entry name" value="Tetratricopeptide repeat domain"/>
    <property type="match status" value="2"/>
</dbReference>
<dbReference type="GO" id="GO:0006355">
    <property type="term" value="P:regulation of DNA-templated transcription"/>
    <property type="evidence" value="ECO:0007669"/>
    <property type="project" value="InterPro"/>
</dbReference>
<dbReference type="AlphaFoldDB" id="A0A9D9NIE8"/>
<evidence type="ECO:0000256" key="3">
    <source>
        <dbReference type="PROSITE-ProRule" id="PRU00339"/>
    </source>
</evidence>
<evidence type="ECO:0000256" key="2">
    <source>
        <dbReference type="ARBA" id="ARBA00022803"/>
    </source>
</evidence>
<gene>
    <name evidence="5" type="ORF">IAB91_06645</name>
</gene>
<feature type="chain" id="PRO_5038889248" description="Tetratricopeptide repeat protein" evidence="4">
    <location>
        <begin position="20"/>
        <end position="440"/>
    </location>
</feature>
<dbReference type="EMBL" id="JADIMD010000101">
    <property type="protein sequence ID" value="MBO8474949.1"/>
    <property type="molecule type" value="Genomic_DNA"/>
</dbReference>
<evidence type="ECO:0000256" key="1">
    <source>
        <dbReference type="ARBA" id="ARBA00022737"/>
    </source>
</evidence>
<organism evidence="5 6">
    <name type="scientific">Candidatus Cryptobacteroides faecigallinarum</name>
    <dbReference type="NCBI Taxonomy" id="2840763"/>
    <lineage>
        <taxon>Bacteria</taxon>
        <taxon>Pseudomonadati</taxon>
        <taxon>Bacteroidota</taxon>
        <taxon>Bacteroidia</taxon>
        <taxon>Bacteroidales</taxon>
        <taxon>Candidatus Cryptobacteroides</taxon>
    </lineage>
</organism>
<reference evidence="5" key="1">
    <citation type="submission" date="2020-10" db="EMBL/GenBank/DDBJ databases">
        <authorList>
            <person name="Gilroy R."/>
        </authorList>
    </citation>
    <scope>NUCLEOTIDE SEQUENCE</scope>
    <source>
        <strain evidence="5">B1-13419</strain>
    </source>
</reference>
<dbReference type="PANTHER" id="PTHR14027:SF2">
    <property type="entry name" value="RNA POLYMERASE-ASSOCIATED PROTEIN CTR9 HOMOLOG"/>
    <property type="match status" value="1"/>
</dbReference>
<dbReference type="GO" id="GO:0000993">
    <property type="term" value="F:RNA polymerase II complex binding"/>
    <property type="evidence" value="ECO:0007669"/>
    <property type="project" value="TreeGrafter"/>
</dbReference>
<feature type="signal peptide" evidence="4">
    <location>
        <begin position="1"/>
        <end position="19"/>
    </location>
</feature>
<name>A0A9D9NIE8_9BACT</name>
<evidence type="ECO:0000256" key="4">
    <source>
        <dbReference type="SAM" id="SignalP"/>
    </source>
</evidence>
<dbReference type="PANTHER" id="PTHR14027">
    <property type="entry name" value="RNA POLYMERASE-ASSOCIATED PROTEIN CTR9"/>
    <property type="match status" value="1"/>
</dbReference>
<evidence type="ECO:0000313" key="6">
    <source>
        <dbReference type="Proteomes" id="UP000823757"/>
    </source>
</evidence>
<dbReference type="SMART" id="SM00028">
    <property type="entry name" value="TPR"/>
    <property type="match status" value="4"/>
</dbReference>
<dbReference type="SUPFAM" id="SSF48452">
    <property type="entry name" value="TPR-like"/>
    <property type="match status" value="1"/>
</dbReference>
<dbReference type="InterPro" id="IPR019734">
    <property type="entry name" value="TPR_rpt"/>
</dbReference>
<accession>A0A9D9NIE8</accession>
<comment type="caution">
    <text evidence="5">The sequence shown here is derived from an EMBL/GenBank/DDBJ whole genome shotgun (WGS) entry which is preliminary data.</text>
</comment>
<feature type="repeat" description="TPR" evidence="3">
    <location>
        <begin position="306"/>
        <end position="339"/>
    </location>
</feature>
<protein>
    <recommendedName>
        <fullName evidence="7">Tetratricopeptide repeat protein</fullName>
    </recommendedName>
</protein>
<dbReference type="Proteomes" id="UP000823757">
    <property type="component" value="Unassembled WGS sequence"/>
</dbReference>
<dbReference type="InterPro" id="IPR011990">
    <property type="entry name" value="TPR-like_helical_dom_sf"/>
</dbReference>
<keyword evidence="4" id="KW-0732">Signal</keyword>
<dbReference type="InterPro" id="IPR031101">
    <property type="entry name" value="Ctr9"/>
</dbReference>
<reference evidence="5" key="2">
    <citation type="journal article" date="2021" name="PeerJ">
        <title>Extensive microbial diversity within the chicken gut microbiome revealed by metagenomics and culture.</title>
        <authorList>
            <person name="Gilroy R."/>
            <person name="Ravi A."/>
            <person name="Getino M."/>
            <person name="Pursley I."/>
            <person name="Horton D.L."/>
            <person name="Alikhan N.F."/>
            <person name="Baker D."/>
            <person name="Gharbi K."/>
            <person name="Hall N."/>
            <person name="Watson M."/>
            <person name="Adriaenssens E.M."/>
            <person name="Foster-Nyarko E."/>
            <person name="Jarju S."/>
            <person name="Secka A."/>
            <person name="Antonio M."/>
            <person name="Oren A."/>
            <person name="Chaudhuri R.R."/>
            <person name="La Ragione R."/>
            <person name="Hildebrand F."/>
            <person name="Pallen M.J."/>
        </authorList>
    </citation>
    <scope>NUCLEOTIDE SEQUENCE</scope>
    <source>
        <strain evidence="5">B1-13419</strain>
    </source>
</reference>
<dbReference type="Pfam" id="PF13181">
    <property type="entry name" value="TPR_8"/>
    <property type="match status" value="1"/>
</dbReference>